<dbReference type="Proteomes" id="UP000234323">
    <property type="component" value="Unassembled WGS sequence"/>
</dbReference>
<dbReference type="AlphaFoldDB" id="A0A2I1G068"/>
<dbReference type="EMBL" id="LLXI01000086">
    <property type="protein sequence ID" value="PKY40024.1"/>
    <property type="molecule type" value="Genomic_DNA"/>
</dbReference>
<keyword evidence="2" id="KW-1185">Reference proteome</keyword>
<accession>A0A2I1G068</accession>
<evidence type="ECO:0000313" key="2">
    <source>
        <dbReference type="Proteomes" id="UP000234323"/>
    </source>
</evidence>
<organism evidence="1 2">
    <name type="scientific">Rhizophagus irregularis</name>
    <dbReference type="NCBI Taxonomy" id="588596"/>
    <lineage>
        <taxon>Eukaryota</taxon>
        <taxon>Fungi</taxon>
        <taxon>Fungi incertae sedis</taxon>
        <taxon>Mucoromycota</taxon>
        <taxon>Glomeromycotina</taxon>
        <taxon>Glomeromycetes</taxon>
        <taxon>Glomerales</taxon>
        <taxon>Glomeraceae</taxon>
        <taxon>Rhizophagus</taxon>
    </lineage>
</organism>
<sequence length="143" mass="16684">MVIKKVYIDSKEGIKEFLKEVFETFLMLLEKKSESYKRMKELDVNTWKFAPESRILLSNIVSINEDIVSADNEFGNVDNDEVDEIKNIYIENVGVEHDNNISKKDHEIYFNAKSDVMMQTNYPLFNVNDVSLDTISLNISKDY</sequence>
<proteinExistence type="predicted"/>
<reference evidence="1 2" key="1">
    <citation type="submission" date="2015-10" db="EMBL/GenBank/DDBJ databases">
        <title>Genome analyses suggest a sexual origin of heterokaryosis in a supposedly ancient asexual fungus.</title>
        <authorList>
            <person name="Ropars J."/>
            <person name="Sedzielewska K."/>
            <person name="Noel J."/>
            <person name="Charron P."/>
            <person name="Farinelli L."/>
            <person name="Marton T."/>
            <person name="Kruger M."/>
            <person name="Pelin A."/>
            <person name="Brachmann A."/>
            <person name="Corradi N."/>
        </authorList>
    </citation>
    <scope>NUCLEOTIDE SEQUENCE [LARGE SCALE GENOMIC DNA]</scope>
    <source>
        <strain evidence="1 2">A4</strain>
    </source>
</reference>
<gene>
    <name evidence="1" type="ORF">RhiirA4_530056</name>
</gene>
<comment type="caution">
    <text evidence="1">The sequence shown here is derived from an EMBL/GenBank/DDBJ whole genome shotgun (WGS) entry which is preliminary data.</text>
</comment>
<protein>
    <submittedName>
        <fullName evidence="1">Uncharacterized protein</fullName>
    </submittedName>
</protein>
<name>A0A2I1G068_9GLOM</name>
<dbReference type="VEuPathDB" id="FungiDB:RhiirA1_502162"/>
<evidence type="ECO:0000313" key="1">
    <source>
        <dbReference type="EMBL" id="PKY40024.1"/>
    </source>
</evidence>